<name>A0A8S5SYQ1_9CAUD</name>
<evidence type="ECO:0000313" key="1">
    <source>
        <dbReference type="EMBL" id="DAF56016.1"/>
    </source>
</evidence>
<organism evidence="1">
    <name type="scientific">Podoviridae sp. ctKmJ5</name>
    <dbReference type="NCBI Taxonomy" id="2827732"/>
    <lineage>
        <taxon>Viruses</taxon>
        <taxon>Duplodnaviria</taxon>
        <taxon>Heunggongvirae</taxon>
        <taxon>Uroviricota</taxon>
        <taxon>Caudoviricetes</taxon>
    </lineage>
</organism>
<reference evidence="1" key="1">
    <citation type="journal article" date="2021" name="Proc. Natl. Acad. Sci. U.S.A.">
        <title>A Catalog of Tens of Thousands of Viruses from Human Metagenomes Reveals Hidden Associations with Chronic Diseases.</title>
        <authorList>
            <person name="Tisza M.J."/>
            <person name="Buck C.B."/>
        </authorList>
    </citation>
    <scope>NUCLEOTIDE SEQUENCE</scope>
    <source>
        <strain evidence="1">CtKmJ5</strain>
    </source>
</reference>
<protein>
    <submittedName>
        <fullName evidence="1">Uncharacterized protein</fullName>
    </submittedName>
</protein>
<proteinExistence type="predicted"/>
<accession>A0A8S5SYQ1</accession>
<sequence length="31" mass="3566">MGIQVYFVTFVASKTSDLVSLTLLCYYFVTR</sequence>
<dbReference type="EMBL" id="BK032705">
    <property type="protein sequence ID" value="DAF56016.1"/>
    <property type="molecule type" value="Genomic_DNA"/>
</dbReference>